<comment type="caution">
    <text evidence="1">The sequence shown here is derived from an EMBL/GenBank/DDBJ whole genome shotgun (WGS) entry which is preliminary data.</text>
</comment>
<gene>
    <name evidence="1" type="ORF">Vadar_006642</name>
</gene>
<dbReference type="EMBL" id="CM037157">
    <property type="protein sequence ID" value="KAH7848717.1"/>
    <property type="molecule type" value="Genomic_DNA"/>
</dbReference>
<evidence type="ECO:0000313" key="1">
    <source>
        <dbReference type="EMBL" id="KAH7848717.1"/>
    </source>
</evidence>
<proteinExistence type="predicted"/>
<evidence type="ECO:0000313" key="2">
    <source>
        <dbReference type="Proteomes" id="UP000828048"/>
    </source>
</evidence>
<reference evidence="1 2" key="1">
    <citation type="journal article" date="2021" name="Hortic Res">
        <title>High-quality reference genome and annotation aids understanding of berry development for evergreen blueberry (Vaccinium darrowii).</title>
        <authorList>
            <person name="Yu J."/>
            <person name="Hulse-Kemp A.M."/>
            <person name="Babiker E."/>
            <person name="Staton M."/>
        </authorList>
    </citation>
    <scope>NUCLEOTIDE SEQUENCE [LARGE SCALE GENOMIC DNA]</scope>
    <source>
        <strain evidence="2">cv. NJ 8807/NJ 8810</strain>
        <tissue evidence="1">Young leaf</tissue>
    </source>
</reference>
<dbReference type="Proteomes" id="UP000828048">
    <property type="component" value="Chromosome 7"/>
</dbReference>
<sequence length="196" mass="22477">MAPDSVGDGNRSGGLYPRRRTRLLDGSSVFRSARKQKLREYLEEKKGKASFEDEFNEDEFNDDDDYHRPMTRAEIESYNKQIQETGGFDVDVPPEVYNTGVIRPDPDFDKNPWKLEKLNRCSRMAVDVYNKKYKKAEYEFMRVLKVCSMMAAGYVHYITFEAKAEGAAPTCFQAIVFAGIAEDNIKVIMSRPKPSS</sequence>
<protein>
    <submittedName>
        <fullName evidence="1">Uncharacterized protein</fullName>
    </submittedName>
</protein>
<name>A0ACB7Y591_9ERIC</name>
<organism evidence="1 2">
    <name type="scientific">Vaccinium darrowii</name>
    <dbReference type="NCBI Taxonomy" id="229202"/>
    <lineage>
        <taxon>Eukaryota</taxon>
        <taxon>Viridiplantae</taxon>
        <taxon>Streptophyta</taxon>
        <taxon>Embryophyta</taxon>
        <taxon>Tracheophyta</taxon>
        <taxon>Spermatophyta</taxon>
        <taxon>Magnoliopsida</taxon>
        <taxon>eudicotyledons</taxon>
        <taxon>Gunneridae</taxon>
        <taxon>Pentapetalae</taxon>
        <taxon>asterids</taxon>
        <taxon>Ericales</taxon>
        <taxon>Ericaceae</taxon>
        <taxon>Vaccinioideae</taxon>
        <taxon>Vaccinieae</taxon>
        <taxon>Vaccinium</taxon>
    </lineage>
</organism>
<accession>A0ACB7Y591</accession>
<keyword evidence="2" id="KW-1185">Reference proteome</keyword>